<dbReference type="InterPro" id="IPR012340">
    <property type="entry name" value="NA-bd_OB-fold"/>
</dbReference>
<evidence type="ECO:0000256" key="8">
    <source>
        <dbReference type="SAM" id="MobiDB-lite"/>
    </source>
</evidence>
<keyword evidence="2 6" id="KW-0489">Methyltransferase</keyword>
<keyword evidence="1" id="KW-0004">4Fe-4S</keyword>
<feature type="active site" description="Nucleophile" evidence="6">
    <location>
        <position position="361"/>
    </location>
</feature>
<evidence type="ECO:0000256" key="1">
    <source>
        <dbReference type="ARBA" id="ARBA00022485"/>
    </source>
</evidence>
<dbReference type="GO" id="GO:0051539">
    <property type="term" value="F:4 iron, 4 sulfur cluster binding"/>
    <property type="evidence" value="ECO:0007669"/>
    <property type="project" value="UniProtKB-KW"/>
</dbReference>
<evidence type="ECO:0000313" key="9">
    <source>
        <dbReference type="EMBL" id="MDF0601329.1"/>
    </source>
</evidence>
<sequence length="403" mass="42797">MTLTIERLGHRGDGIAPGPVFVPLTLPGEEVEGEVSGDRIDSPRIVTPSPDRVRPPCRHFKSCGGCALQHASDAYVETWKADIVRTALAAHGLDAPIRGVATSPPRSRRRATFSGRRTKKGALVGFHARASDTVIEGPDCQLVLPEIAALLPALTEITKAGASRRGELSLSVTRSQAGADVFVSGGHKLDGPLRATLAQIAQQSGFARLGWDGETVVEIHPPAQSFDGIETVPPPGAFLQATRHGEAALLAAVQEAVGNAKRIVDLFAGCGTFALPLARTADIHAVEAGADMLAALDRAWRHAHGLKQVTTEMRDLFRRPLLAAELDRHDAIVIDPPRAGAEAQTAEIARSAVPRIAAVSCNPATFARDAAMLAGAGYSLDWVQVVDQFRWSPHVELAAQFSR</sequence>
<feature type="binding site" evidence="6">
    <location>
        <position position="267"/>
    </location>
    <ligand>
        <name>S-adenosyl-L-methionine</name>
        <dbReference type="ChEBI" id="CHEBI:59789"/>
    </ligand>
</feature>
<dbReference type="InterPro" id="IPR029063">
    <property type="entry name" value="SAM-dependent_MTases_sf"/>
</dbReference>
<feature type="active site" evidence="7">
    <location>
        <position position="361"/>
    </location>
</feature>
<dbReference type="PANTHER" id="PTHR11061:SF49">
    <property type="entry name" value="23S RRNA (URACIL(1939)-C(5))-METHYLTRANSFERASE RLMD"/>
    <property type="match status" value="1"/>
</dbReference>
<keyword evidence="10" id="KW-1185">Reference proteome</keyword>
<keyword evidence="3 6" id="KW-0808">Transferase</keyword>
<dbReference type="Gene3D" id="2.40.50.140">
    <property type="entry name" value="Nucleic acid-binding proteins"/>
    <property type="match status" value="1"/>
</dbReference>
<dbReference type="PANTHER" id="PTHR11061">
    <property type="entry name" value="RNA M5U METHYLTRANSFERASE"/>
    <property type="match status" value="1"/>
</dbReference>
<keyword evidence="1" id="KW-0408">Iron</keyword>
<dbReference type="SUPFAM" id="SSF53335">
    <property type="entry name" value="S-adenosyl-L-methionine-dependent methyltransferases"/>
    <property type="match status" value="1"/>
</dbReference>
<comment type="similarity">
    <text evidence="6">Belongs to the class I-like SAM-binding methyltransferase superfamily. RNA M5U methyltransferase family.</text>
</comment>
<reference evidence="9" key="1">
    <citation type="submission" date="2023-03" db="EMBL/GenBank/DDBJ databases">
        <title>Multiphase analysis and comparison of six strains from genera Psychromarinibacter, Lutimaribacter, and Maritimibacter, including a novel species: Psychromarinibacter sediminicola sp. nov.</title>
        <authorList>
            <person name="Wang Y.-H."/>
            <person name="Ye M.-Q."/>
            <person name="Du Z.-J."/>
        </authorList>
    </citation>
    <scope>NUCLEOTIDE SEQUENCE</scope>
    <source>
        <strain evidence="9">C21-152</strain>
    </source>
</reference>
<evidence type="ECO:0000256" key="3">
    <source>
        <dbReference type="ARBA" id="ARBA00022679"/>
    </source>
</evidence>
<comment type="caution">
    <text evidence="9">The sequence shown here is derived from an EMBL/GenBank/DDBJ whole genome shotgun (WGS) entry which is preliminary data.</text>
</comment>
<evidence type="ECO:0000256" key="6">
    <source>
        <dbReference type="PROSITE-ProRule" id="PRU01024"/>
    </source>
</evidence>
<dbReference type="Gene3D" id="2.40.50.1070">
    <property type="match status" value="1"/>
</dbReference>
<keyword evidence="1" id="KW-0479">Metal-binding</keyword>
<keyword evidence="4 6" id="KW-0949">S-adenosyl-L-methionine</keyword>
<dbReference type="InterPro" id="IPR030390">
    <property type="entry name" value="MeTrfase_TrmA_AS"/>
</dbReference>
<evidence type="ECO:0000256" key="4">
    <source>
        <dbReference type="ARBA" id="ARBA00022691"/>
    </source>
</evidence>
<organism evidence="9 10">
    <name type="scientific">Psychromarinibacter sediminicola</name>
    <dbReference type="NCBI Taxonomy" id="3033385"/>
    <lineage>
        <taxon>Bacteria</taxon>
        <taxon>Pseudomonadati</taxon>
        <taxon>Pseudomonadota</taxon>
        <taxon>Alphaproteobacteria</taxon>
        <taxon>Rhodobacterales</taxon>
        <taxon>Paracoccaceae</taxon>
        <taxon>Psychromarinibacter</taxon>
    </lineage>
</organism>
<name>A0AAE3T9U8_9RHOB</name>
<proteinExistence type="inferred from homology"/>
<dbReference type="GO" id="GO:0070475">
    <property type="term" value="P:rRNA base methylation"/>
    <property type="evidence" value="ECO:0007669"/>
    <property type="project" value="TreeGrafter"/>
</dbReference>
<keyword evidence="5" id="KW-0411">Iron-sulfur</keyword>
<protein>
    <submittedName>
        <fullName evidence="9">Class I SAM-dependent RNA methyltransferase</fullName>
    </submittedName>
</protein>
<dbReference type="Gene3D" id="3.40.50.150">
    <property type="entry name" value="Vaccinia Virus protein VP39"/>
    <property type="match status" value="1"/>
</dbReference>
<dbReference type="RefSeq" id="WP_275567469.1">
    <property type="nucleotide sequence ID" value="NZ_JARGYC010000025.1"/>
</dbReference>
<dbReference type="AlphaFoldDB" id="A0AAE3T9U8"/>
<dbReference type="CDD" id="cd02440">
    <property type="entry name" value="AdoMet_MTases"/>
    <property type="match status" value="1"/>
</dbReference>
<feature type="binding site" evidence="6">
    <location>
        <position position="335"/>
    </location>
    <ligand>
        <name>S-adenosyl-L-methionine</name>
        <dbReference type="ChEBI" id="CHEBI:59789"/>
    </ligand>
</feature>
<evidence type="ECO:0000256" key="5">
    <source>
        <dbReference type="ARBA" id="ARBA00023014"/>
    </source>
</evidence>
<evidence type="ECO:0000256" key="2">
    <source>
        <dbReference type="ARBA" id="ARBA00022603"/>
    </source>
</evidence>
<dbReference type="PROSITE" id="PS01230">
    <property type="entry name" value="TRMA_1"/>
    <property type="match status" value="1"/>
</dbReference>
<feature type="binding site" evidence="6">
    <location>
        <position position="287"/>
    </location>
    <ligand>
        <name>S-adenosyl-L-methionine</name>
        <dbReference type="ChEBI" id="CHEBI:59789"/>
    </ligand>
</feature>
<dbReference type="EMBL" id="JARGYC010000025">
    <property type="protein sequence ID" value="MDF0601329.1"/>
    <property type="molecule type" value="Genomic_DNA"/>
</dbReference>
<gene>
    <name evidence="9" type="ORF">P1J78_11355</name>
</gene>
<feature type="region of interest" description="Disordered" evidence="8">
    <location>
        <begin position="32"/>
        <end position="51"/>
    </location>
</feature>
<feature type="binding site" evidence="6">
    <location>
        <position position="240"/>
    </location>
    <ligand>
        <name>S-adenosyl-L-methionine</name>
        <dbReference type="ChEBI" id="CHEBI:59789"/>
    </ligand>
</feature>
<accession>A0AAE3T9U8</accession>
<dbReference type="Pfam" id="PF05958">
    <property type="entry name" value="tRNA_U5-meth_tr"/>
    <property type="match status" value="1"/>
</dbReference>
<evidence type="ECO:0000256" key="7">
    <source>
        <dbReference type="PROSITE-ProRule" id="PRU10015"/>
    </source>
</evidence>
<dbReference type="Proteomes" id="UP001220964">
    <property type="component" value="Unassembled WGS sequence"/>
</dbReference>
<dbReference type="PROSITE" id="PS51687">
    <property type="entry name" value="SAM_MT_RNA_M5U"/>
    <property type="match status" value="1"/>
</dbReference>
<dbReference type="InterPro" id="IPR010280">
    <property type="entry name" value="U5_MeTrfase_fam"/>
</dbReference>
<evidence type="ECO:0000313" key="10">
    <source>
        <dbReference type="Proteomes" id="UP001220964"/>
    </source>
</evidence>
<dbReference type="GO" id="GO:0070041">
    <property type="term" value="F:rRNA (uridine-C5-)-methyltransferase activity"/>
    <property type="evidence" value="ECO:0007669"/>
    <property type="project" value="TreeGrafter"/>
</dbReference>